<dbReference type="Gene3D" id="3.40.50.620">
    <property type="entry name" value="HUPs"/>
    <property type="match status" value="1"/>
</dbReference>
<organism evidence="2 3">
    <name type="scientific">Candidatus Desulfatibia vada</name>
    <dbReference type="NCBI Taxonomy" id="2841696"/>
    <lineage>
        <taxon>Bacteria</taxon>
        <taxon>Pseudomonadati</taxon>
        <taxon>Thermodesulfobacteriota</taxon>
        <taxon>Desulfobacteria</taxon>
        <taxon>Desulfobacterales</taxon>
        <taxon>Desulfobacterales incertae sedis</taxon>
        <taxon>Candidatus Desulfatibia</taxon>
    </lineage>
</organism>
<reference evidence="2 3" key="1">
    <citation type="submission" date="2020-08" db="EMBL/GenBank/DDBJ databases">
        <title>Bridging the membrane lipid divide: bacteria of the FCB group superphylum have the potential to synthesize archaeal ether lipids.</title>
        <authorList>
            <person name="Villanueva L."/>
            <person name="Von Meijenfeldt F.A.B."/>
            <person name="Westbye A.B."/>
            <person name="Yadav S."/>
            <person name="Hopmans E.C."/>
            <person name="Dutilh B.E."/>
            <person name="Sinninghe Damste J.S."/>
        </authorList>
    </citation>
    <scope>NUCLEOTIDE SEQUENCE [LARGE SCALE GENOMIC DNA]</scope>
    <source>
        <strain evidence="2">NIOZ-UU17</strain>
    </source>
</reference>
<dbReference type="InterPro" id="IPR006016">
    <property type="entry name" value="UspA"/>
</dbReference>
<sequence>MKKINKIMVACDFSEYTAQALEYGAELADNLKTDLIVTTLYDLIEAVSEEVKSGEDHLVSIIVKDMLYTNRTLSRLQ</sequence>
<dbReference type="Pfam" id="PF00582">
    <property type="entry name" value="Usp"/>
    <property type="match status" value="1"/>
</dbReference>
<accession>A0A8J6P2H1</accession>
<dbReference type="InterPro" id="IPR014729">
    <property type="entry name" value="Rossmann-like_a/b/a_fold"/>
</dbReference>
<gene>
    <name evidence="2" type="ORF">H8D96_08525</name>
</gene>
<protein>
    <submittedName>
        <fullName evidence="2">Universal stress protein</fullName>
    </submittedName>
</protein>
<feature type="domain" description="UspA" evidence="1">
    <location>
        <begin position="5"/>
        <end position="45"/>
    </location>
</feature>
<evidence type="ECO:0000313" key="2">
    <source>
        <dbReference type="EMBL" id="MBC8431952.1"/>
    </source>
</evidence>
<dbReference type="SUPFAM" id="SSF52402">
    <property type="entry name" value="Adenine nucleotide alpha hydrolases-like"/>
    <property type="match status" value="1"/>
</dbReference>
<proteinExistence type="predicted"/>
<comment type="caution">
    <text evidence="2">The sequence shown here is derived from an EMBL/GenBank/DDBJ whole genome shotgun (WGS) entry which is preliminary data.</text>
</comment>
<dbReference type="Proteomes" id="UP000605201">
    <property type="component" value="Unassembled WGS sequence"/>
</dbReference>
<dbReference type="AlphaFoldDB" id="A0A8J6P2H1"/>
<name>A0A8J6P2H1_9BACT</name>
<evidence type="ECO:0000259" key="1">
    <source>
        <dbReference type="Pfam" id="PF00582"/>
    </source>
</evidence>
<evidence type="ECO:0000313" key="3">
    <source>
        <dbReference type="Proteomes" id="UP000605201"/>
    </source>
</evidence>
<dbReference type="EMBL" id="JACNIG010000195">
    <property type="protein sequence ID" value="MBC8431952.1"/>
    <property type="molecule type" value="Genomic_DNA"/>
</dbReference>